<keyword evidence="5" id="KW-1185">Reference proteome</keyword>
<comment type="caution">
    <text evidence="4">The sequence shown here is derived from an EMBL/GenBank/DDBJ whole genome shotgun (WGS) entry which is preliminary data.</text>
</comment>
<protein>
    <recommendedName>
        <fullName evidence="3">C3H1-type domain-containing protein</fullName>
    </recommendedName>
</protein>
<dbReference type="AlphaFoldDB" id="A0A813EX91"/>
<accession>A0A813EX91</accession>
<feature type="non-terminal residue" evidence="4">
    <location>
        <position position="1"/>
    </location>
</feature>
<keyword evidence="1" id="KW-0479">Metal-binding</keyword>
<dbReference type="GO" id="GO:0008270">
    <property type="term" value="F:zinc ion binding"/>
    <property type="evidence" value="ECO:0007669"/>
    <property type="project" value="UniProtKB-KW"/>
</dbReference>
<keyword evidence="1" id="KW-0863">Zinc-finger</keyword>
<keyword evidence="1" id="KW-0862">Zinc</keyword>
<evidence type="ECO:0000313" key="5">
    <source>
        <dbReference type="Proteomes" id="UP000654075"/>
    </source>
</evidence>
<name>A0A813EX91_POLGL</name>
<dbReference type="PROSITE" id="PS50103">
    <property type="entry name" value="ZF_C3H1"/>
    <property type="match status" value="1"/>
</dbReference>
<feature type="domain" description="C3H1-type" evidence="3">
    <location>
        <begin position="262"/>
        <end position="284"/>
    </location>
</feature>
<feature type="compositionally biased region" description="Acidic residues" evidence="2">
    <location>
        <begin position="304"/>
        <end position="316"/>
    </location>
</feature>
<evidence type="ECO:0000313" key="4">
    <source>
        <dbReference type="EMBL" id="CAE8604960.1"/>
    </source>
</evidence>
<reference evidence="4" key="1">
    <citation type="submission" date="2021-02" db="EMBL/GenBank/DDBJ databases">
        <authorList>
            <person name="Dougan E. K."/>
            <person name="Rhodes N."/>
            <person name="Thang M."/>
            <person name="Chan C."/>
        </authorList>
    </citation>
    <scope>NUCLEOTIDE SEQUENCE</scope>
</reference>
<dbReference type="Proteomes" id="UP000654075">
    <property type="component" value="Unassembled WGS sequence"/>
</dbReference>
<organism evidence="4 5">
    <name type="scientific">Polarella glacialis</name>
    <name type="common">Dinoflagellate</name>
    <dbReference type="NCBI Taxonomy" id="89957"/>
    <lineage>
        <taxon>Eukaryota</taxon>
        <taxon>Sar</taxon>
        <taxon>Alveolata</taxon>
        <taxon>Dinophyceae</taxon>
        <taxon>Suessiales</taxon>
        <taxon>Suessiaceae</taxon>
        <taxon>Polarella</taxon>
    </lineage>
</organism>
<evidence type="ECO:0000259" key="3">
    <source>
        <dbReference type="PROSITE" id="PS50103"/>
    </source>
</evidence>
<feature type="region of interest" description="Disordered" evidence="2">
    <location>
        <begin position="148"/>
        <end position="167"/>
    </location>
</feature>
<feature type="region of interest" description="Disordered" evidence="2">
    <location>
        <begin position="285"/>
        <end position="343"/>
    </location>
</feature>
<dbReference type="InterPro" id="IPR000571">
    <property type="entry name" value="Znf_CCCH"/>
</dbReference>
<proteinExistence type="predicted"/>
<evidence type="ECO:0000256" key="1">
    <source>
        <dbReference type="PROSITE-ProRule" id="PRU00723"/>
    </source>
</evidence>
<feature type="non-terminal residue" evidence="4">
    <location>
        <position position="343"/>
    </location>
</feature>
<feature type="compositionally biased region" description="Basic residues" evidence="2">
    <location>
        <begin position="286"/>
        <end position="298"/>
    </location>
</feature>
<gene>
    <name evidence="4" type="ORF">PGLA1383_LOCUS23100</name>
</gene>
<evidence type="ECO:0000256" key="2">
    <source>
        <dbReference type="SAM" id="MobiDB-lite"/>
    </source>
</evidence>
<feature type="zinc finger region" description="C3H1-type" evidence="1">
    <location>
        <begin position="262"/>
        <end position="284"/>
    </location>
</feature>
<feature type="region of interest" description="Disordered" evidence="2">
    <location>
        <begin position="1"/>
        <end position="25"/>
    </location>
</feature>
<sequence>AAAKSDLEGLAVEPEAAGPLGETTEEEIRRLERRVADMREVLQDKERVSLEWDKKLARCKRLREEADERARRVKRKVEDASYHHGVTVGKMRSSDGYFRYLYEDTQSDQQKKVISLKRSCALMEKQMDLLKGHVRLLLKVAAEDGSLAEGRSAPSELPDGELPKAEDGLPGVKRLSEEAWPQEGEWHFGLEAQSAKREIPVRGTFIQFDSAEGCSGDKKTSLSTAPAWLGASIQSILQSAVEIDDPLPSIGSAKHDEGACKRCCFFPKGRCTNGQNCEFCHFDHEKRKRKKKKKGAGSKKKDGEEDSDSEDGDSDSDPAPSPRPRARAEASLPAARWANGAPG</sequence>
<dbReference type="EMBL" id="CAJNNV010017152">
    <property type="protein sequence ID" value="CAE8604960.1"/>
    <property type="molecule type" value="Genomic_DNA"/>
</dbReference>